<dbReference type="EMBL" id="BA000012">
    <property type="protein sequence ID" value="BAB52727.1"/>
    <property type="molecule type" value="Genomic_DNA"/>
</dbReference>
<dbReference type="PATRIC" id="fig|266835.9.peg.5103"/>
<organism evidence="1 2">
    <name type="scientific">Mesorhizobium japonicum (strain LMG 29417 / CECT 9101 / MAFF 303099)</name>
    <name type="common">Mesorhizobium loti (strain MAFF 303099)</name>
    <dbReference type="NCBI Taxonomy" id="266835"/>
    <lineage>
        <taxon>Bacteria</taxon>
        <taxon>Pseudomonadati</taxon>
        <taxon>Pseudomonadota</taxon>
        <taxon>Alphaproteobacteria</taxon>
        <taxon>Hyphomicrobiales</taxon>
        <taxon>Phyllobacteriaceae</taxon>
        <taxon>Mesorhizobium</taxon>
    </lineage>
</organism>
<evidence type="ECO:0000313" key="1">
    <source>
        <dbReference type="EMBL" id="BAB52727.1"/>
    </source>
</evidence>
<dbReference type="KEGG" id="mlo:mlr6427"/>
<dbReference type="RefSeq" id="WP_010914042.1">
    <property type="nucleotide sequence ID" value="NC_002678.2"/>
</dbReference>
<dbReference type="Proteomes" id="UP000000552">
    <property type="component" value="Chromosome"/>
</dbReference>
<dbReference type="AlphaFoldDB" id="Q989G9"/>
<name>Q989G9_RHILO</name>
<accession>Q989G9</accession>
<proteinExistence type="predicted"/>
<evidence type="ECO:0000313" key="2">
    <source>
        <dbReference type="Proteomes" id="UP000000552"/>
    </source>
</evidence>
<sequence>MIHSGNLSHLAPPDFRKDATLDRLAERFNVAQFVSFSPSPSGPRQEYCRLAGLPANHQFATASEAVQALFERSGEGTVNIRTFSEASSQSREFLYALQDSEAVLTALARFAAEGSFAIVNETIDVSDGGVSGVILDDVVEFRPDATPRGVEREGFASLPAPWANAAFQTVFGFGPELAHGEAARLEFSLHPAPRGYRQSHVLYWEFGPHETLPGNRVDVRWPNDFSRMMGDKAFGLLVAHLAGFPVPRSTVIGRRLAPFAFGTRTGSKEIWTRTCPVEQVPGKFTTSRGWLDPFSLLLREDPDGTAIVSVLAQEAVPAVWSGAAVQGADRILYVEGACGTGEDFMQGTTPPMALPDVVVATVHATHARLVAALGDVRFEWAFDGEQVWVMQLHRGASRSAGSIIVPGEADGWVVFDVSEGLESLRLRVQSLPTGHGLLLRGEVGLTSHIADVARKAEVPTRMIRADDA</sequence>
<reference evidence="1 2" key="1">
    <citation type="journal article" date="2000" name="DNA Res.">
        <title>Complete genome structure of the nitrogen-fixing symbiotic bacterium Mesorhizobium loti.</title>
        <authorList>
            <person name="Kaneko T."/>
            <person name="Nakamura Y."/>
            <person name="Sato S."/>
            <person name="Asamizu E."/>
            <person name="Kato T."/>
            <person name="Sasamoto S."/>
            <person name="Watanabe A."/>
            <person name="Idesawa K."/>
            <person name="Ishikawa A."/>
            <person name="Kawashima K."/>
            <person name="Kimura T."/>
            <person name="Kishida Y."/>
            <person name="Kiyokawa C."/>
            <person name="Kohara M."/>
            <person name="Matsumoto M."/>
            <person name="Matsuno A."/>
            <person name="Mochizuki Y."/>
            <person name="Nakayama S."/>
            <person name="Nakazaki N."/>
            <person name="Shimpo S."/>
            <person name="Sugimoto M."/>
            <person name="Takeuchi C."/>
            <person name="Yamada M."/>
            <person name="Tabata S."/>
        </authorList>
    </citation>
    <scope>NUCLEOTIDE SEQUENCE [LARGE SCALE GENOMIC DNA]</scope>
    <source>
        <strain evidence="2">LMG 29417 / CECT 9101 / MAFF 303099</strain>
    </source>
</reference>
<dbReference type="eggNOG" id="ENOG5033PJK">
    <property type="taxonomic scope" value="Bacteria"/>
</dbReference>
<protein>
    <submittedName>
        <fullName evidence="1">Mlr6427 protein</fullName>
    </submittedName>
</protein>
<dbReference type="HOGENOM" id="CLU_598097_0_0_5"/>
<gene>
    <name evidence="1" type="ordered locus">mlr6427</name>
</gene>